<dbReference type="EMBL" id="CAJVCH010381313">
    <property type="protein sequence ID" value="CAG7816904.1"/>
    <property type="molecule type" value="Genomic_DNA"/>
</dbReference>
<dbReference type="PANTHER" id="PTHR10379:SF14">
    <property type="entry name" value="NERVY, ISOFORM D"/>
    <property type="match status" value="1"/>
</dbReference>
<dbReference type="GO" id="GO:0006351">
    <property type="term" value="P:DNA-templated transcription"/>
    <property type="evidence" value="ECO:0007669"/>
    <property type="project" value="InterPro"/>
</dbReference>
<dbReference type="PROSITE" id="PS51119">
    <property type="entry name" value="TAFH"/>
    <property type="match status" value="1"/>
</dbReference>
<feature type="compositionally biased region" description="Low complexity" evidence="1">
    <location>
        <begin position="44"/>
        <end position="76"/>
    </location>
</feature>
<feature type="non-terminal residue" evidence="3">
    <location>
        <position position="1"/>
    </location>
</feature>
<dbReference type="InterPro" id="IPR013289">
    <property type="entry name" value="CBFA2T1/2/3"/>
</dbReference>
<dbReference type="Proteomes" id="UP000708208">
    <property type="component" value="Unassembled WGS sequence"/>
</dbReference>
<dbReference type="PANTHER" id="PTHR10379">
    <property type="entry name" value="MTG8 ETO EIGHT TWENTY ONE PROTEIN"/>
    <property type="match status" value="1"/>
</dbReference>
<gene>
    <name evidence="3" type="ORF">AFUS01_LOCUS27498</name>
</gene>
<evidence type="ECO:0000313" key="3">
    <source>
        <dbReference type="EMBL" id="CAG7816904.1"/>
    </source>
</evidence>
<dbReference type="InterPro" id="IPR003894">
    <property type="entry name" value="TAFH_NHR1"/>
</dbReference>
<evidence type="ECO:0000256" key="1">
    <source>
        <dbReference type="SAM" id="MobiDB-lite"/>
    </source>
</evidence>
<feature type="compositionally biased region" description="Basic and acidic residues" evidence="1">
    <location>
        <begin position="1"/>
        <end position="20"/>
    </location>
</feature>
<sequence length="187" mass="19399">LSKDNSHPHHRMSESPKVREGNGGSGQQSPPISNIRSTSHPGHSHLNSSQSHSHSFGHPFSSPHSTSSVTNGSASGPIGGGTPSPPVNGTNTTPNANGTGSSARTPSSSSNSSGSGGSAGSNASIFTGEGLGHGTSARYIVKIKRFLGTLLHFGCDISPEVGDRVRSLVFNLVVWNQYYKTCLFYNK</sequence>
<protein>
    <recommendedName>
        <fullName evidence="2">TAFH domain-containing protein</fullName>
    </recommendedName>
</protein>
<feature type="compositionally biased region" description="Low complexity" evidence="1">
    <location>
        <begin position="87"/>
        <end position="113"/>
    </location>
</feature>
<proteinExistence type="predicted"/>
<dbReference type="GO" id="GO:0005634">
    <property type="term" value="C:nucleus"/>
    <property type="evidence" value="ECO:0007669"/>
    <property type="project" value="TreeGrafter"/>
</dbReference>
<feature type="region of interest" description="Disordered" evidence="1">
    <location>
        <begin position="1"/>
        <end position="120"/>
    </location>
</feature>
<accession>A0A8J2L768</accession>
<feature type="compositionally biased region" description="Polar residues" evidence="1">
    <location>
        <begin position="27"/>
        <end position="41"/>
    </location>
</feature>
<evidence type="ECO:0000313" key="4">
    <source>
        <dbReference type="Proteomes" id="UP000708208"/>
    </source>
</evidence>
<keyword evidence="4" id="KW-1185">Reference proteome</keyword>
<organism evidence="3 4">
    <name type="scientific">Allacma fusca</name>
    <dbReference type="NCBI Taxonomy" id="39272"/>
    <lineage>
        <taxon>Eukaryota</taxon>
        <taxon>Metazoa</taxon>
        <taxon>Ecdysozoa</taxon>
        <taxon>Arthropoda</taxon>
        <taxon>Hexapoda</taxon>
        <taxon>Collembola</taxon>
        <taxon>Symphypleona</taxon>
        <taxon>Sminthuridae</taxon>
        <taxon>Allacma</taxon>
    </lineage>
</organism>
<dbReference type="OrthoDB" id="8872930at2759"/>
<feature type="domain" description="TAFH" evidence="2">
    <location>
        <begin position="137"/>
        <end position="187"/>
    </location>
</feature>
<reference evidence="3" key="1">
    <citation type="submission" date="2021-06" db="EMBL/GenBank/DDBJ databases">
        <authorList>
            <person name="Hodson N. C."/>
            <person name="Mongue J. A."/>
            <person name="Jaron S. K."/>
        </authorList>
    </citation>
    <scope>NUCLEOTIDE SEQUENCE</scope>
</reference>
<evidence type="ECO:0000259" key="2">
    <source>
        <dbReference type="PROSITE" id="PS51119"/>
    </source>
</evidence>
<name>A0A8J2L768_9HEXA</name>
<comment type="caution">
    <text evidence="3">The sequence shown here is derived from an EMBL/GenBank/DDBJ whole genome shotgun (WGS) entry which is preliminary data.</text>
</comment>
<dbReference type="AlphaFoldDB" id="A0A8J2L768"/>
<dbReference type="GO" id="GO:0003714">
    <property type="term" value="F:transcription corepressor activity"/>
    <property type="evidence" value="ECO:0007669"/>
    <property type="project" value="InterPro"/>
</dbReference>